<reference evidence="11" key="1">
    <citation type="journal article" date="2014" name="Front. Microbiol.">
        <title>High frequency of phylogenetically diverse reductive dehalogenase-homologous genes in deep subseafloor sedimentary metagenomes.</title>
        <authorList>
            <person name="Kawai M."/>
            <person name="Futagami T."/>
            <person name="Toyoda A."/>
            <person name="Takaki Y."/>
            <person name="Nishi S."/>
            <person name="Hori S."/>
            <person name="Arai W."/>
            <person name="Tsubouchi T."/>
            <person name="Morono Y."/>
            <person name="Uchiyama I."/>
            <person name="Ito T."/>
            <person name="Fujiyama A."/>
            <person name="Inagaki F."/>
            <person name="Takami H."/>
        </authorList>
    </citation>
    <scope>NUCLEOTIDE SEQUENCE</scope>
    <source>
        <strain evidence="11">Expedition CK06-06</strain>
    </source>
</reference>
<dbReference type="PANTHER" id="PTHR43513:SF1">
    <property type="entry name" value="ANAEROBIC SULFITE REDUCTASE SUBUNIT B"/>
    <property type="match status" value="1"/>
</dbReference>
<keyword evidence="2" id="KW-0285">Flavoprotein</keyword>
<keyword evidence="7" id="KW-0408">Iron</keyword>
<evidence type="ECO:0000256" key="7">
    <source>
        <dbReference type="ARBA" id="ARBA00023004"/>
    </source>
</evidence>
<keyword evidence="4" id="KW-0479">Metal-binding</keyword>
<evidence type="ECO:0000313" key="11">
    <source>
        <dbReference type="EMBL" id="GAG67360.1"/>
    </source>
</evidence>
<evidence type="ECO:0000256" key="8">
    <source>
        <dbReference type="ARBA" id="ARBA00023014"/>
    </source>
</evidence>
<dbReference type="InterPro" id="IPR012165">
    <property type="entry name" value="Cyt_c3_hydrogenase_gsu"/>
</dbReference>
<dbReference type="Gene3D" id="2.40.30.10">
    <property type="entry name" value="Translation factors"/>
    <property type="match status" value="1"/>
</dbReference>
<dbReference type="InterPro" id="IPR001433">
    <property type="entry name" value="OxRdtase_FAD/NAD-bd"/>
</dbReference>
<dbReference type="InterPro" id="IPR008333">
    <property type="entry name" value="Cbr1-like_FAD-bd_dom"/>
</dbReference>
<dbReference type="Pfam" id="PF00175">
    <property type="entry name" value="NAD_binding_1"/>
    <property type="match status" value="1"/>
</dbReference>
<dbReference type="Gene3D" id="2.10.240.10">
    <property type="entry name" value="Dihydroorotate dehydrogenase, electron transfer subunit"/>
    <property type="match status" value="1"/>
</dbReference>
<dbReference type="PRINTS" id="PR00410">
    <property type="entry name" value="PHEHYDRXLASE"/>
</dbReference>
<evidence type="ECO:0000256" key="5">
    <source>
        <dbReference type="ARBA" id="ARBA00022827"/>
    </source>
</evidence>
<evidence type="ECO:0000256" key="9">
    <source>
        <dbReference type="ARBA" id="ARBA00034078"/>
    </source>
</evidence>
<accession>X0ZCK1</accession>
<protein>
    <recommendedName>
        <fullName evidence="10">FAD-binding FR-type domain-containing protein</fullName>
    </recommendedName>
</protein>
<dbReference type="Pfam" id="PF10418">
    <property type="entry name" value="DHODB_Fe-S_bind"/>
    <property type="match status" value="1"/>
</dbReference>
<name>X0ZCK1_9ZZZZ</name>
<dbReference type="GO" id="GO:0006221">
    <property type="term" value="P:pyrimidine nucleotide biosynthetic process"/>
    <property type="evidence" value="ECO:0007669"/>
    <property type="project" value="InterPro"/>
</dbReference>
<dbReference type="AlphaFoldDB" id="X0ZCK1"/>
<dbReference type="InterPro" id="IPR017938">
    <property type="entry name" value="Riboflavin_synthase-like_b-brl"/>
</dbReference>
<feature type="domain" description="FAD-binding FR-type" evidence="10">
    <location>
        <begin position="9"/>
        <end position="104"/>
    </location>
</feature>
<sequence length="276" mass="31165">MMNKIENPYRPIRAEITEVISETPTIKTIRIIPEEPITFETGQFIELTIPGIGEAPFTPSSRPAMKDIMEITIMSVGKVTEKVHELKNGDIVGVRGPFGKGYPMDRFKGKEILVVGGGCGFAPIRSLMYELFDRSGEFKKLFFRGGCKTPQEFLYRSEIEDDWAKRKDLDIKLTVDKGDSEWKENVGVVTTILDGVEMDYESGIAIVCGPPVMMKFSTKKLLDMGFKEENIYLSMEKNMSCGIGKCGHCRLGIYYVCKDGPVFTYDKIKNFSNIWD</sequence>
<keyword evidence="8" id="KW-0411">Iron-sulfur</keyword>
<evidence type="ECO:0000256" key="2">
    <source>
        <dbReference type="ARBA" id="ARBA00022630"/>
    </source>
</evidence>
<evidence type="ECO:0000256" key="1">
    <source>
        <dbReference type="ARBA" id="ARBA00022448"/>
    </source>
</evidence>
<evidence type="ECO:0000256" key="6">
    <source>
        <dbReference type="ARBA" id="ARBA00022982"/>
    </source>
</evidence>
<dbReference type="InterPro" id="IPR019480">
    <property type="entry name" value="Dihydroorotate_DH_Fe-S-bd"/>
</dbReference>
<dbReference type="GO" id="GO:0046872">
    <property type="term" value="F:metal ion binding"/>
    <property type="evidence" value="ECO:0007669"/>
    <property type="project" value="UniProtKB-KW"/>
</dbReference>
<keyword evidence="1" id="KW-0813">Transport</keyword>
<evidence type="ECO:0000256" key="3">
    <source>
        <dbReference type="ARBA" id="ARBA00022714"/>
    </source>
</evidence>
<keyword evidence="3" id="KW-0001">2Fe-2S</keyword>
<dbReference type="EMBL" id="BART01000200">
    <property type="protein sequence ID" value="GAG67360.1"/>
    <property type="molecule type" value="Genomic_DNA"/>
</dbReference>
<evidence type="ECO:0000256" key="4">
    <source>
        <dbReference type="ARBA" id="ARBA00022723"/>
    </source>
</evidence>
<dbReference type="GO" id="GO:0051537">
    <property type="term" value="F:2 iron, 2 sulfur cluster binding"/>
    <property type="evidence" value="ECO:0007669"/>
    <property type="project" value="UniProtKB-KW"/>
</dbReference>
<dbReference type="InterPro" id="IPR050353">
    <property type="entry name" value="PyrK_electron_transfer"/>
</dbReference>
<dbReference type="Pfam" id="PF00970">
    <property type="entry name" value="FAD_binding_6"/>
    <property type="match status" value="1"/>
</dbReference>
<dbReference type="Gene3D" id="3.40.50.80">
    <property type="entry name" value="Nucleotide-binding domain of ferredoxin-NADP reductase (FNR) module"/>
    <property type="match status" value="1"/>
</dbReference>
<dbReference type="InterPro" id="IPR039261">
    <property type="entry name" value="FNR_nucleotide-bd"/>
</dbReference>
<dbReference type="CDD" id="cd06221">
    <property type="entry name" value="sulfite_reductase_like"/>
    <property type="match status" value="1"/>
</dbReference>
<dbReference type="InterPro" id="IPR017927">
    <property type="entry name" value="FAD-bd_FR_type"/>
</dbReference>
<keyword evidence="5" id="KW-0274">FAD</keyword>
<evidence type="ECO:0000259" key="10">
    <source>
        <dbReference type="PROSITE" id="PS51384"/>
    </source>
</evidence>
<comment type="caution">
    <text evidence="11">The sequence shown here is derived from an EMBL/GenBank/DDBJ whole genome shotgun (WGS) entry which is preliminary data.</text>
</comment>
<dbReference type="GO" id="GO:0016491">
    <property type="term" value="F:oxidoreductase activity"/>
    <property type="evidence" value="ECO:0007669"/>
    <property type="project" value="InterPro"/>
</dbReference>
<dbReference type="SUPFAM" id="SSF63380">
    <property type="entry name" value="Riboflavin synthase domain-like"/>
    <property type="match status" value="1"/>
</dbReference>
<dbReference type="SUPFAM" id="SSF52343">
    <property type="entry name" value="Ferredoxin reductase-like, C-terminal NADP-linked domain"/>
    <property type="match status" value="1"/>
</dbReference>
<organism evidence="11">
    <name type="scientific">marine sediment metagenome</name>
    <dbReference type="NCBI Taxonomy" id="412755"/>
    <lineage>
        <taxon>unclassified sequences</taxon>
        <taxon>metagenomes</taxon>
        <taxon>ecological metagenomes</taxon>
    </lineage>
</organism>
<keyword evidence="6" id="KW-0249">Electron transport</keyword>
<comment type="cofactor">
    <cofactor evidence="9">
        <name>[2Fe-2S] cluster</name>
        <dbReference type="ChEBI" id="CHEBI:190135"/>
    </cofactor>
</comment>
<dbReference type="PROSITE" id="PS51384">
    <property type="entry name" value="FAD_FR"/>
    <property type="match status" value="1"/>
</dbReference>
<dbReference type="PIRSF" id="PIRSF006816">
    <property type="entry name" value="Cyc3_hyd_g"/>
    <property type="match status" value="1"/>
</dbReference>
<proteinExistence type="predicted"/>
<dbReference type="PANTHER" id="PTHR43513">
    <property type="entry name" value="DIHYDROOROTATE DEHYDROGENASE B (NAD(+)), ELECTRON TRANSFER SUBUNIT"/>
    <property type="match status" value="1"/>
</dbReference>
<dbReference type="GO" id="GO:0050660">
    <property type="term" value="F:flavin adenine dinucleotide binding"/>
    <property type="evidence" value="ECO:0007669"/>
    <property type="project" value="InterPro"/>
</dbReference>
<gene>
    <name evidence="11" type="ORF">S01H4_01166</name>
</gene>
<dbReference type="InterPro" id="IPR037117">
    <property type="entry name" value="Dihydroorotate_DH_ele_sf"/>
</dbReference>